<organism evidence="4">
    <name type="scientific">Nippostrongylus brasiliensis</name>
    <name type="common">Rat hookworm</name>
    <dbReference type="NCBI Taxonomy" id="27835"/>
    <lineage>
        <taxon>Eukaryota</taxon>
        <taxon>Metazoa</taxon>
        <taxon>Ecdysozoa</taxon>
        <taxon>Nematoda</taxon>
        <taxon>Chromadorea</taxon>
        <taxon>Rhabditida</taxon>
        <taxon>Rhabditina</taxon>
        <taxon>Rhabditomorpha</taxon>
        <taxon>Strongyloidea</taxon>
        <taxon>Heligmosomidae</taxon>
        <taxon>Nippostrongylus</taxon>
    </lineage>
</organism>
<accession>A0A0N4YPR9</accession>
<protein>
    <submittedName>
        <fullName evidence="4">Secreted protein</fullName>
    </submittedName>
</protein>
<evidence type="ECO:0000313" key="4">
    <source>
        <dbReference type="WBParaSite" id="NBR_0001924001-mRNA-1"/>
    </source>
</evidence>
<dbReference type="EMBL" id="UYSL01024006">
    <property type="protein sequence ID" value="VDL82970.1"/>
    <property type="molecule type" value="Genomic_DNA"/>
</dbReference>
<evidence type="ECO:0000313" key="3">
    <source>
        <dbReference type="Proteomes" id="UP000271162"/>
    </source>
</evidence>
<feature type="signal peptide" evidence="1">
    <location>
        <begin position="1"/>
        <end position="18"/>
    </location>
</feature>
<name>A0A0N4YPR9_NIPBR</name>
<proteinExistence type="predicted"/>
<reference evidence="4" key="1">
    <citation type="submission" date="2017-02" db="UniProtKB">
        <authorList>
            <consortium name="WormBaseParasite"/>
        </authorList>
    </citation>
    <scope>IDENTIFICATION</scope>
</reference>
<dbReference type="WBParaSite" id="NBR_0001924001-mRNA-1">
    <property type="protein sequence ID" value="NBR_0001924001-mRNA-1"/>
    <property type="gene ID" value="NBR_0001924001"/>
</dbReference>
<feature type="chain" id="PRO_5043125911" evidence="1">
    <location>
        <begin position="19"/>
        <end position="150"/>
    </location>
</feature>
<keyword evidence="1" id="KW-0732">Signal</keyword>
<dbReference type="Proteomes" id="UP000271162">
    <property type="component" value="Unassembled WGS sequence"/>
</dbReference>
<evidence type="ECO:0000313" key="2">
    <source>
        <dbReference type="EMBL" id="VDL82970.1"/>
    </source>
</evidence>
<dbReference type="AlphaFoldDB" id="A0A0N4YPR9"/>
<keyword evidence="3" id="KW-1185">Reference proteome</keyword>
<reference evidence="2 3" key="2">
    <citation type="submission" date="2018-11" db="EMBL/GenBank/DDBJ databases">
        <authorList>
            <consortium name="Pathogen Informatics"/>
        </authorList>
    </citation>
    <scope>NUCLEOTIDE SEQUENCE [LARGE SCALE GENOMIC DNA]</scope>
</reference>
<gene>
    <name evidence="2" type="ORF">NBR_LOCUS19241</name>
</gene>
<evidence type="ECO:0000256" key="1">
    <source>
        <dbReference type="SAM" id="SignalP"/>
    </source>
</evidence>
<sequence length="150" mass="17614">MEAAVLVAFVLSIAECLAKIWDESLYSNEEDIGPPPFLPEFEVRYGVDEIPRFHLQWNNIATFEKKSEYDMIRIGRFYEEEERKYVTDQFDSPLRMTDIIPLHDYNSTAKLEHRILFSIKFNLGYGATGGEQGILVWVFEFRPHRVFQNA</sequence>